<evidence type="ECO:0000256" key="7">
    <source>
        <dbReference type="PIRNR" id="PIRNR038996"/>
    </source>
</evidence>
<keyword evidence="3 7" id="KW-0813">Transport</keyword>
<evidence type="ECO:0000256" key="2">
    <source>
        <dbReference type="ARBA" id="ARBA00005267"/>
    </source>
</evidence>
<accession>E7G594</accession>
<evidence type="ECO:0000256" key="1">
    <source>
        <dbReference type="ARBA" id="ARBA00001917"/>
    </source>
</evidence>
<dbReference type="NCBIfam" id="TIGR01752">
    <property type="entry name" value="flav_long"/>
    <property type="match status" value="1"/>
</dbReference>
<dbReference type="Proteomes" id="UP000054093">
    <property type="component" value="Unassembled WGS sequence"/>
</dbReference>
<evidence type="ECO:0000256" key="5">
    <source>
        <dbReference type="ARBA" id="ARBA00022643"/>
    </source>
</evidence>
<protein>
    <recommendedName>
        <fullName evidence="7">Flavodoxin</fullName>
    </recommendedName>
</protein>
<evidence type="ECO:0000259" key="8">
    <source>
        <dbReference type="PROSITE" id="PS50902"/>
    </source>
</evidence>
<evidence type="ECO:0000256" key="4">
    <source>
        <dbReference type="ARBA" id="ARBA00022630"/>
    </source>
</evidence>
<name>E7G594_9HELI</name>
<comment type="caution">
    <text evidence="9">The sequence shown here is derived from an EMBL/GenBank/DDBJ whole genome shotgun (WGS) entry which is preliminary data.</text>
</comment>
<dbReference type="PANTHER" id="PTHR42809">
    <property type="entry name" value="FLAVODOXIN 2"/>
    <property type="match status" value="1"/>
</dbReference>
<dbReference type="Gene3D" id="3.40.50.360">
    <property type="match status" value="1"/>
</dbReference>
<dbReference type="GO" id="GO:0009055">
    <property type="term" value="F:electron transfer activity"/>
    <property type="evidence" value="ECO:0007669"/>
    <property type="project" value="UniProtKB-UniRule"/>
</dbReference>
<dbReference type="Pfam" id="PF00258">
    <property type="entry name" value="Flavodoxin_1"/>
    <property type="match status" value="1"/>
</dbReference>
<dbReference type="SUPFAM" id="SSF52218">
    <property type="entry name" value="Flavoproteins"/>
    <property type="match status" value="1"/>
</dbReference>
<sequence>MAKSTFKGYGMAVGIFYGTDSGNAETVSNKIATHFSGAKVLDVSKASKSDFDGFSSVILVAPTAGAGDLQSDWEEFLGTLDASNFANKTIALVGLGDQDTYSETFAEGIFHIYEKAKAGKVVGFTSTDGYTFEGSKSVEGGKFVGLVLDVDNQDELTDGRISAWVNEIKGQLS</sequence>
<evidence type="ECO:0000313" key="10">
    <source>
        <dbReference type="Proteomes" id="UP000054093"/>
    </source>
</evidence>
<evidence type="ECO:0000313" key="9">
    <source>
        <dbReference type="EMBL" id="EFX41459.1"/>
    </source>
</evidence>
<dbReference type="PIRSF" id="PIRSF038996">
    <property type="entry name" value="FldA"/>
    <property type="match status" value="1"/>
</dbReference>
<dbReference type="PANTHER" id="PTHR42809:SF1">
    <property type="entry name" value="FLAVODOXIN 1"/>
    <property type="match status" value="1"/>
</dbReference>
<keyword evidence="4 7" id="KW-0285">Flavoprotein</keyword>
<dbReference type="EMBL" id="ADHO01000259">
    <property type="protein sequence ID" value="EFX41459.1"/>
    <property type="molecule type" value="Genomic_DNA"/>
</dbReference>
<reference evidence="9 10" key="1">
    <citation type="journal article" date="2011" name="Vet. Res.">
        <title>Genome sequence of Helicobacter suis supports its role in gastric pathology.</title>
        <authorList>
            <person name="Vermoote M."/>
            <person name="Vandekerckhove T.T."/>
            <person name="Flahou B."/>
            <person name="Pasmans F."/>
            <person name="Smet A."/>
            <person name="De Groote D."/>
            <person name="Van Criekinge W."/>
            <person name="Ducatelle R."/>
            <person name="Haesebrouck F."/>
        </authorList>
    </citation>
    <scope>NUCLEOTIDE SEQUENCE [LARGE SCALE GENOMIC DNA]</scope>
    <source>
        <strain evidence="9 10">HS5</strain>
    </source>
</reference>
<evidence type="ECO:0000256" key="6">
    <source>
        <dbReference type="ARBA" id="ARBA00022982"/>
    </source>
</evidence>
<keyword evidence="6 7" id="KW-0249">Electron transport</keyword>
<comment type="similarity">
    <text evidence="2 7">Belongs to the flavodoxin family.</text>
</comment>
<keyword evidence="5 7" id="KW-0288">FMN</keyword>
<evidence type="ECO:0000256" key="3">
    <source>
        <dbReference type="ARBA" id="ARBA00022448"/>
    </source>
</evidence>
<feature type="domain" description="Flavodoxin-like" evidence="8">
    <location>
        <begin position="13"/>
        <end position="169"/>
    </location>
</feature>
<dbReference type="PROSITE" id="PS50902">
    <property type="entry name" value="FLAVODOXIN_LIKE"/>
    <property type="match status" value="1"/>
</dbReference>
<dbReference type="NCBIfam" id="NF006739">
    <property type="entry name" value="PRK09267.1-5"/>
    <property type="match status" value="1"/>
</dbReference>
<dbReference type="InterPro" id="IPR050619">
    <property type="entry name" value="Flavodoxin"/>
</dbReference>
<gene>
    <name evidence="9" type="primary">fldA</name>
    <name evidence="9" type="ORF">HSUHS5_1177</name>
</gene>
<dbReference type="InterPro" id="IPR008254">
    <property type="entry name" value="Flavodoxin/NO_synth"/>
</dbReference>
<dbReference type="GO" id="GO:0010181">
    <property type="term" value="F:FMN binding"/>
    <property type="evidence" value="ECO:0007669"/>
    <property type="project" value="UniProtKB-UniRule"/>
</dbReference>
<proteinExistence type="inferred from homology"/>
<organism evidence="9 10">
    <name type="scientific">Helicobacter suis HS5</name>
    <dbReference type="NCBI Taxonomy" id="710394"/>
    <lineage>
        <taxon>Bacteria</taxon>
        <taxon>Pseudomonadati</taxon>
        <taxon>Campylobacterota</taxon>
        <taxon>Epsilonproteobacteria</taxon>
        <taxon>Campylobacterales</taxon>
        <taxon>Helicobacteraceae</taxon>
        <taxon>Helicobacter</taxon>
    </lineage>
</organism>
<dbReference type="InterPro" id="IPR001094">
    <property type="entry name" value="Flavdoxin-like"/>
</dbReference>
<dbReference type="AlphaFoldDB" id="E7G594"/>
<comment type="cofactor">
    <cofactor evidence="1 7">
        <name>FMN</name>
        <dbReference type="ChEBI" id="CHEBI:58210"/>
    </cofactor>
</comment>
<dbReference type="InterPro" id="IPR010086">
    <property type="entry name" value="Flavodoxin_lc"/>
</dbReference>
<dbReference type="PRINTS" id="PR00369">
    <property type="entry name" value="FLAVODOXIN"/>
</dbReference>
<comment type="function">
    <text evidence="7">Low-potential electron donor to a number of redox enzymes.</text>
</comment>
<dbReference type="InterPro" id="IPR029039">
    <property type="entry name" value="Flavoprotein-like_sf"/>
</dbReference>